<feature type="compositionally biased region" description="Basic residues" evidence="4">
    <location>
        <begin position="1836"/>
        <end position="1845"/>
    </location>
</feature>
<dbReference type="GO" id="GO:0048791">
    <property type="term" value="P:calcium ion-regulated exocytosis of neurotransmitter"/>
    <property type="evidence" value="ECO:0007669"/>
    <property type="project" value="TreeGrafter"/>
</dbReference>
<dbReference type="EMBL" id="GDIQ01043993">
    <property type="protein sequence ID" value="JAN50744.1"/>
    <property type="molecule type" value="Transcribed_RNA"/>
</dbReference>
<dbReference type="GO" id="GO:0031267">
    <property type="term" value="F:small GTPase binding"/>
    <property type="evidence" value="ECO:0007669"/>
    <property type="project" value="InterPro"/>
</dbReference>
<feature type="domain" description="C2" evidence="5">
    <location>
        <begin position="2528"/>
        <end position="2652"/>
    </location>
</feature>
<dbReference type="GO" id="GO:2000300">
    <property type="term" value="P:regulation of synaptic vesicle exocytosis"/>
    <property type="evidence" value="ECO:0007669"/>
    <property type="project" value="TreeGrafter"/>
</dbReference>
<keyword evidence="3" id="KW-0175">Coiled coil</keyword>
<evidence type="ECO:0000259" key="6">
    <source>
        <dbReference type="PROSITE" id="PS50106"/>
    </source>
</evidence>
<dbReference type="SUPFAM" id="SSF49562">
    <property type="entry name" value="C2 domain (Calcium/lipid-binding domain, CaLB)"/>
    <property type="match status" value="1"/>
</dbReference>
<dbReference type="SUPFAM" id="SSF50156">
    <property type="entry name" value="PDZ domain-like"/>
    <property type="match status" value="1"/>
</dbReference>
<sequence>MLNFASKMINNLIGVPGEDGQPGSNPQQQSQQSMGMRNPQMGGPQQQRPTFQGPGPQGQRPGFPGQQGQQRPPGPHPGGVGPGFTGPRPPGPGGRPPGPGMGPGGPGGPGMGPGGPGGPGMGPGGPGGPGMGPGGPGGPGMGPQRFGGPGPRGNGPRGPPGSGPRMMMQGPGGPQQPRGPPGMGGPRSGSPMGPGGNGPGRFYPPNRPPGQGPAGPQGQLRGPYPGSSPPGQQMRGPMMANNAAGQQARPPFFGTGGPAPNQGPGIRGPAGTTTRPGLFQQGQQQHQMMPGQQSMIGGSSMQQTSVNNTGVPGGVLPDVDMSHLSEEERMLIESVMAKAQMEELELEQSVVKPPTNSRVMKGQLARQISQPDPLERENELRYSIDPSSNNSTSNGINRRTSMSVTDMSNLAAINNQQQRLCSVCCRRDISGRDGPPGQACAECRTVVCTTCGGYAGSSYDNKVSFPDQNTVWLCRTCLDRRQNLNWSQQPGMINQQSTTMKSSMMNDASGHLMGSAGRQQQQQQTMREYNLTSPSDMADVATRSASSLITPTTSSPVTYHPTAPPLANSPVSLALNHHSSSPAVTPSATQSASSPKSDSRQECVPDVNKQSDSWFKSVYHREDDEEEDEEEEEEEEEEMKRKNVLTRSPGEDGGHHLISPVSYTSHRPFVDDSHRLRYQDIEDDEMHSNGSEENNHQGKDADDSDNDSLLEELATVAVKEGSDSDENLSDVEELNHCKDDAAMMAGNYTAADAEEADSSSASSPRSATTSPSPGSPPTANITAALQHVYEHNPGEVYPIAEEEEEAASPTASDGVTSLRCRARLNSGSGIEGSAVGMFNDQMTTANAQMRIGSPTNPLYNRSAASSSVAANQTITSMAGGLRGVDPSTTSSSLPSSNSASNLMSHFGSSAIRFRSANQPSDVATTSTNSFKDERMPTSPPATGMMAATASGNHLVQQHQQIQQQQYNNEMLHDPSIHQQQQQSGGKPAGTITGMLADFSRALGLGSNATRSSDQAFGQLNDSNHQLQQQNAAKMNATQSQQQLQMQQQMIQSGMNPQQQQQQQGQGQNIYFSADGSGNVMVNQSVNPFTGQQQLQGQQQTMQSLQTQAGLPGQQLQTSSYNAVFANNALSQMDQQQQMVLQQQHQQLQLQQQLGQHVSNNAIMANENAAGPLFQQNKQLTQINSISSNPVQQQQQQAYGLVSTTATNNYVQQVAQQFEQSGVAAVIASQQPINQLTGMEQHNLFANQPQSSAFQMPGAIPTVGMDQQLHRPLAQQQTALVQQQQQQLLASNPQSHMMNDPANRMAMFNQQTQQLQSTTAALAAGQAQQQQQSIQQQQMMQQAAVQLQQQQSIIQQQQQQLLMMNNTTNQDFMQMQHQAQHSKKMRKLGTAQNAALELQQQQFMAANKMTPQAIRKNMLAQQQQQQAPSASLLHQSSIVPDPNKMSHGMADLYGSSSTLRSADLLHKSRIRLIDGRPYSPTGSPEIDMLGMRPGPAAHSFMIGGSGGTPITTPMGTPAGTPRGGAHSRDSRDLLACDSPDTLSETDSQASLRLRRKLPLLPPDQEAALLPSVQKKKMELAKTQQQQQQQLVSVQERIKAYSNLRQGSLTEANASSTADRGYGGATSFSGLTRPTSETNLRQLAYGESMASSLAARPGSALGLLQGSSIVNANGLRSTLNTNLTGNVGAVARSNPSISVKSEDQTLRESLAAILPPDLRHLVGAPSTSLVTTSSTTNDSTTILSVGGYRTAALEDLRGSPLTRRRALEEELHRLTEDRARLRNQTDKDRERELRIRRELEKFAALRDPMKRFDTQRRPGSAAAGLIGAQSSGSSVSSRLRKSRGHRRQLSDPRVSSLMREREESSDRYSTARSQSMSRAKAYEYESMEELNSSMAGVGISNKSDWDRHRSIPTSYSGSALNRLLTEDDDFLSRKYSASNSRRSHARRSSDGGMTMTDYLMDPSSLVGLGGSSHHQSQSRSRYANDPRMLTRGLSYDIADRAGIMLGAGHHGNSAHSKSILLSRKPRSWHPSPYGSDEEFLDAEDDILTREAKKQRIKAEIARRRQQIEQNSRLHDELLRLSRLRECGDVSGYQTNHGLSGGNGAGGQYGGGSSSGNAARLAAAASNSSVLRSINDILREDREFIHRSRSSLSGGHLYQPDYAGGSHHHVSPTRRPYHMSSVQHQYGSHSRGASPARGAVNYSGVPTEEERSMERLASTFRTEDYTSSLYERLHDFSPLASDPELGGGVGDMMMYNTGSGPTAMPLLPDMPSRSRKLLEDLAYASASNDAPTMHIQSRGFDYSPECDGGDPYYSDPEENNRNRGRRSSYYSSEHKGPGKRRYPFPTKRILLTCDAKSSATTDNGLGMRVVGGLEIPGRHGEIGAFVTEISPGGVVDTHGEVQEGDQVLEWNGIQLKSKSFEEVQSIISSTRGEVEIVICGEKASAQYDGARTAQSARTMNVSGREEVDMNGNSSRHHMSGELSTASPTEVIPPQRPGPQQPVVKGIIRNKVPKPEECLEDPEVRKRKWTLPLGQVQVLSCYDSRAHILYVTIIRARKLQTRRPNGDARPDPLVRCVLLPGRKVENERRTRYLSLTSDPEWHQTMVYPAVPPSDLPKRQLEVTVWHHQCDGRLEFLGEFLLDLANPGTIDEQPHWYPLQDNSGGLASLPMAPDHGNEYSNGKPAGSQQRSSMARASMSSGLMDSSSSGCHGAACAIL</sequence>
<feature type="compositionally biased region" description="Polar residues" evidence="4">
    <location>
        <begin position="916"/>
        <end position="929"/>
    </location>
</feature>
<dbReference type="GO" id="GO:0042734">
    <property type="term" value="C:presynaptic membrane"/>
    <property type="evidence" value="ECO:0007669"/>
    <property type="project" value="TreeGrafter"/>
</dbReference>
<feature type="compositionally biased region" description="Low complexity" evidence="4">
    <location>
        <begin position="214"/>
        <end position="231"/>
    </location>
</feature>
<organism evidence="7">
    <name type="scientific">Daphnia magna</name>
    <dbReference type="NCBI Taxonomy" id="35525"/>
    <lineage>
        <taxon>Eukaryota</taxon>
        <taxon>Metazoa</taxon>
        <taxon>Ecdysozoa</taxon>
        <taxon>Arthropoda</taxon>
        <taxon>Crustacea</taxon>
        <taxon>Branchiopoda</taxon>
        <taxon>Diplostraca</taxon>
        <taxon>Cladocera</taxon>
        <taxon>Anomopoda</taxon>
        <taxon>Daphniidae</taxon>
        <taxon>Daphnia</taxon>
    </lineage>
</organism>
<feature type="compositionally biased region" description="Basic residues" evidence="4">
    <location>
        <begin position="2163"/>
        <end position="2174"/>
    </location>
</feature>
<feature type="compositionally biased region" description="Low complexity" evidence="4">
    <location>
        <begin position="758"/>
        <end position="772"/>
    </location>
</feature>
<feature type="region of interest" description="Disordered" evidence="4">
    <location>
        <begin position="1050"/>
        <end position="1073"/>
    </location>
</feature>
<feature type="compositionally biased region" description="Gly residues" evidence="4">
    <location>
        <begin position="101"/>
        <end position="156"/>
    </location>
</feature>
<feature type="region of interest" description="Disordered" evidence="4">
    <location>
        <begin position="1807"/>
        <end position="1876"/>
    </location>
</feature>
<dbReference type="PROSITE" id="PS50106">
    <property type="entry name" value="PDZ"/>
    <property type="match status" value="1"/>
</dbReference>
<evidence type="ECO:0000313" key="7">
    <source>
        <dbReference type="EMBL" id="JAN50743.1"/>
    </source>
</evidence>
<dbReference type="InterPro" id="IPR035892">
    <property type="entry name" value="C2_domain_sf"/>
</dbReference>
<dbReference type="SUPFAM" id="SSF57903">
    <property type="entry name" value="FYVE/PHD zinc finger"/>
    <property type="match status" value="1"/>
</dbReference>
<evidence type="ECO:0000256" key="2">
    <source>
        <dbReference type="ARBA" id="ARBA00034103"/>
    </source>
</evidence>
<dbReference type="Pfam" id="PF00595">
    <property type="entry name" value="PDZ"/>
    <property type="match status" value="1"/>
</dbReference>
<feature type="region of interest" description="Disordered" evidence="4">
    <location>
        <begin position="546"/>
        <end position="671"/>
    </location>
</feature>
<feature type="region of interest" description="Disordered" evidence="4">
    <location>
        <begin position="879"/>
        <end position="899"/>
    </location>
</feature>
<dbReference type="InterPro" id="IPR001478">
    <property type="entry name" value="PDZ"/>
</dbReference>
<dbReference type="GO" id="GO:0042391">
    <property type="term" value="P:regulation of membrane potential"/>
    <property type="evidence" value="ECO:0007669"/>
    <property type="project" value="TreeGrafter"/>
</dbReference>
<feature type="compositionally biased region" description="Polar residues" evidence="4">
    <location>
        <begin position="577"/>
        <end position="596"/>
    </location>
</feature>
<feature type="compositionally biased region" description="Low complexity" evidence="4">
    <location>
        <begin position="1962"/>
        <end position="1979"/>
    </location>
</feature>
<dbReference type="GO" id="GO:0048167">
    <property type="term" value="P:regulation of synaptic plasticity"/>
    <property type="evidence" value="ECO:0007669"/>
    <property type="project" value="TreeGrafter"/>
</dbReference>
<feature type="region of interest" description="Disordered" evidence="4">
    <location>
        <begin position="352"/>
        <end position="376"/>
    </location>
</feature>
<dbReference type="InterPro" id="IPR000008">
    <property type="entry name" value="C2_dom"/>
</dbReference>
<evidence type="ECO:0000256" key="4">
    <source>
        <dbReference type="SAM" id="MobiDB-lite"/>
    </source>
</evidence>
<dbReference type="EMBL" id="GDIQ01043994">
    <property type="protein sequence ID" value="JAN50743.1"/>
    <property type="molecule type" value="Transcribed_RNA"/>
</dbReference>
<dbReference type="PANTHER" id="PTHR12157:SF25">
    <property type="entry name" value="REGULATING SYNAPTIC MEMBRANE EXOCYTOSIS PROTEIN 3"/>
    <property type="match status" value="1"/>
</dbReference>
<dbReference type="GO" id="GO:0044325">
    <property type="term" value="F:transmembrane transporter binding"/>
    <property type="evidence" value="ECO:0007669"/>
    <property type="project" value="TreeGrafter"/>
</dbReference>
<comment type="subcellular location">
    <subcellularLocation>
        <location evidence="2">Synapse</location>
    </subcellularLocation>
</comment>
<feature type="compositionally biased region" description="Acidic residues" evidence="4">
    <location>
        <begin position="623"/>
        <end position="637"/>
    </location>
</feature>
<dbReference type="InterPro" id="IPR036034">
    <property type="entry name" value="PDZ_sf"/>
</dbReference>
<feature type="compositionally biased region" description="Polar residues" evidence="4">
    <location>
        <begin position="1865"/>
        <end position="1875"/>
    </location>
</feature>
<feature type="region of interest" description="Disordered" evidence="4">
    <location>
        <begin position="2152"/>
        <end position="2196"/>
    </location>
</feature>
<dbReference type="Gene3D" id="3.30.40.10">
    <property type="entry name" value="Zinc/RING finger domain, C3HC4 (zinc finger)"/>
    <property type="match status" value="1"/>
</dbReference>
<name>A0A0P6GKY8_9CRUS</name>
<evidence type="ECO:0000259" key="5">
    <source>
        <dbReference type="PROSITE" id="PS50004"/>
    </source>
</evidence>
<feature type="compositionally biased region" description="Low complexity" evidence="4">
    <location>
        <begin position="1050"/>
        <end position="1069"/>
    </location>
</feature>
<feature type="compositionally biased region" description="Low complexity" evidence="4">
    <location>
        <begin position="2681"/>
        <end position="2703"/>
    </location>
</feature>
<dbReference type="Pfam" id="PF00168">
    <property type="entry name" value="C2"/>
    <property type="match status" value="1"/>
</dbReference>
<dbReference type="Gene3D" id="2.60.40.150">
    <property type="entry name" value="C2 domain"/>
    <property type="match status" value="1"/>
</dbReference>
<dbReference type="CDD" id="cd06714">
    <property type="entry name" value="PDZ_RIM-like"/>
    <property type="match status" value="1"/>
</dbReference>
<dbReference type="InterPro" id="IPR039032">
    <property type="entry name" value="Rim-like"/>
</dbReference>
<feature type="region of interest" description="Disordered" evidence="4">
    <location>
        <begin position="2656"/>
        <end position="2703"/>
    </location>
</feature>
<evidence type="ECO:0000256" key="3">
    <source>
        <dbReference type="SAM" id="Coils"/>
    </source>
</evidence>
<feature type="compositionally biased region" description="Low complexity" evidence="4">
    <location>
        <begin position="1511"/>
        <end position="1523"/>
    </location>
</feature>
<feature type="region of interest" description="Disordered" evidence="4">
    <location>
        <begin position="2290"/>
        <end position="2339"/>
    </location>
</feature>
<keyword evidence="7" id="KW-0413">Isomerase</keyword>
<dbReference type="Gene3D" id="2.30.42.10">
    <property type="match status" value="1"/>
</dbReference>
<dbReference type="GO" id="GO:0016853">
    <property type="term" value="F:isomerase activity"/>
    <property type="evidence" value="ECO:0007669"/>
    <property type="project" value="UniProtKB-KW"/>
</dbReference>
<feature type="compositionally biased region" description="Polar residues" evidence="4">
    <location>
        <begin position="546"/>
        <end position="557"/>
    </location>
</feature>
<feature type="region of interest" description="Disordered" evidence="4">
    <location>
        <begin position="686"/>
        <end position="730"/>
    </location>
</feature>
<feature type="compositionally biased region" description="Gly residues" evidence="4">
    <location>
        <begin position="181"/>
        <end position="199"/>
    </location>
</feature>
<feature type="compositionally biased region" description="Low complexity" evidence="4">
    <location>
        <begin position="21"/>
        <end position="71"/>
    </location>
</feature>
<dbReference type="InterPro" id="IPR013083">
    <property type="entry name" value="Znf_RING/FYVE/PHD"/>
</dbReference>
<feature type="region of interest" description="Disordered" evidence="4">
    <location>
        <begin position="1"/>
        <end position="275"/>
    </location>
</feature>
<evidence type="ECO:0000256" key="1">
    <source>
        <dbReference type="ARBA" id="ARBA00023018"/>
    </source>
</evidence>
<accession>A0A0P6GKY8</accession>
<dbReference type="PROSITE" id="PS50004">
    <property type="entry name" value="C2"/>
    <property type="match status" value="1"/>
</dbReference>
<reference evidence="7" key="1">
    <citation type="submission" date="2015-10" db="EMBL/GenBank/DDBJ databases">
        <title>EvidentialGene: Evidence-directed Construction of Complete mRNA Transcriptomes without Genomes.</title>
        <authorList>
            <person name="Gilbert D.G."/>
        </authorList>
    </citation>
    <scope>NUCLEOTIDE SEQUENCE</scope>
</reference>
<proteinExistence type="predicted"/>
<feature type="region of interest" description="Disordered" evidence="4">
    <location>
        <begin position="751"/>
        <end position="780"/>
    </location>
</feature>
<dbReference type="OrthoDB" id="67688at2759"/>
<feature type="compositionally biased region" description="Low complexity" evidence="4">
    <location>
        <begin position="886"/>
        <end position="899"/>
    </location>
</feature>
<feature type="region of interest" description="Disordered" evidence="4">
    <location>
        <begin position="1962"/>
        <end position="1981"/>
    </location>
</feature>
<feature type="domain" description="PDZ" evidence="6">
    <location>
        <begin position="2345"/>
        <end position="2439"/>
    </location>
</feature>
<protein>
    <submittedName>
        <fullName evidence="7">Topoisomerase II-associated PAT1 domain-containing protein</fullName>
    </submittedName>
</protein>
<dbReference type="GO" id="GO:0048788">
    <property type="term" value="C:cytoskeleton of presynaptic active zone"/>
    <property type="evidence" value="ECO:0007669"/>
    <property type="project" value="TreeGrafter"/>
</dbReference>
<dbReference type="PANTHER" id="PTHR12157">
    <property type="entry name" value="REGULATING SYNAPTIC MEMBRANE EXOCYTOSIS PROTEIN"/>
    <property type="match status" value="1"/>
</dbReference>
<keyword evidence="1" id="KW-0770">Synapse</keyword>
<feature type="region of interest" description="Disordered" evidence="4">
    <location>
        <begin position="1933"/>
        <end position="1954"/>
    </location>
</feature>
<feature type="region of interest" description="Disordered" evidence="4">
    <location>
        <begin position="916"/>
        <end position="938"/>
    </location>
</feature>
<feature type="region of interest" description="Disordered" evidence="4">
    <location>
        <begin position="1511"/>
        <end position="1530"/>
    </location>
</feature>
<dbReference type="InterPro" id="IPR011011">
    <property type="entry name" value="Znf_FYVE_PHD"/>
</dbReference>
<feature type="coiled-coil region" evidence="3">
    <location>
        <begin position="1762"/>
        <end position="1789"/>
    </location>
</feature>
<dbReference type="GO" id="GO:0050806">
    <property type="term" value="P:positive regulation of synaptic transmission"/>
    <property type="evidence" value="ECO:0007669"/>
    <property type="project" value="TreeGrafter"/>
</dbReference>
<dbReference type="SMART" id="SM00239">
    <property type="entry name" value="C2"/>
    <property type="match status" value="1"/>
</dbReference>
<dbReference type="SMART" id="SM00228">
    <property type="entry name" value="PDZ"/>
    <property type="match status" value="1"/>
</dbReference>
<feature type="region of interest" description="Disordered" evidence="4">
    <location>
        <begin position="2463"/>
        <end position="2499"/>
    </location>
</feature>
<feature type="compositionally biased region" description="Pro residues" evidence="4">
    <location>
        <begin position="87"/>
        <end position="100"/>
    </location>
</feature>